<dbReference type="AlphaFoldDB" id="A0AAN7TU07"/>
<organism evidence="1 2">
    <name type="scientific">Dictyostelium firmibasis</name>
    <dbReference type="NCBI Taxonomy" id="79012"/>
    <lineage>
        <taxon>Eukaryota</taxon>
        <taxon>Amoebozoa</taxon>
        <taxon>Evosea</taxon>
        <taxon>Eumycetozoa</taxon>
        <taxon>Dictyostelia</taxon>
        <taxon>Dictyosteliales</taxon>
        <taxon>Dictyosteliaceae</taxon>
        <taxon>Dictyostelium</taxon>
    </lineage>
</organism>
<evidence type="ECO:0000313" key="1">
    <source>
        <dbReference type="EMBL" id="KAK5579714.1"/>
    </source>
</evidence>
<dbReference type="Proteomes" id="UP001344447">
    <property type="component" value="Unassembled WGS sequence"/>
</dbReference>
<proteinExistence type="predicted"/>
<dbReference type="EMBL" id="JAVFKY010000003">
    <property type="protein sequence ID" value="KAK5579714.1"/>
    <property type="molecule type" value="Genomic_DNA"/>
</dbReference>
<name>A0AAN7TU07_9MYCE</name>
<keyword evidence="2" id="KW-1185">Reference proteome</keyword>
<gene>
    <name evidence="1" type="ORF">RB653_009400</name>
</gene>
<reference evidence="1 2" key="1">
    <citation type="submission" date="2023-11" db="EMBL/GenBank/DDBJ databases">
        <title>Dfirmibasis_genome.</title>
        <authorList>
            <person name="Edelbroek B."/>
            <person name="Kjellin J."/>
            <person name="Jerlstrom-Hultqvist J."/>
            <person name="Soderbom F."/>
        </authorList>
    </citation>
    <scope>NUCLEOTIDE SEQUENCE [LARGE SCALE GENOMIC DNA]</scope>
    <source>
        <strain evidence="1 2">TNS-C-14</strain>
    </source>
</reference>
<accession>A0AAN7TU07</accession>
<protein>
    <submittedName>
        <fullName evidence="1">Uncharacterized protein</fullName>
    </submittedName>
</protein>
<evidence type="ECO:0000313" key="2">
    <source>
        <dbReference type="Proteomes" id="UP001344447"/>
    </source>
</evidence>
<comment type="caution">
    <text evidence="1">The sequence shown here is derived from an EMBL/GenBank/DDBJ whole genome shotgun (WGS) entry which is preliminary data.</text>
</comment>
<sequence length="127" mass="14589">MFIFNKKNYFYNVILIFYLLSICLTLVMGGGQKKILEDSQVYGGKGRRNLDVALSEKYGGYRAEKNGEPLSSYGKYVEPVLHSMEHSMRAVIDSNPKEWARAKDEMKSVGKGLNHIDPKYQNEFKKK</sequence>